<feature type="domain" description="Oxidoreductase-like" evidence="1">
    <location>
        <begin position="54"/>
        <end position="82"/>
    </location>
</feature>
<dbReference type="InterPro" id="IPR039251">
    <property type="entry name" value="OXLD1"/>
</dbReference>
<proteinExistence type="predicted"/>
<sequence length="115" mass="12991">MFTRSIFQISLRCNSSSSSAKDVASTIVNAEVKYPKAKQKDDKVLASELTTTFPEPPTTCCMSGCANCVWLDYVEKLSEYYKDGGEKAMKRISEEVTDGNMRAFLMHELRMRKKS</sequence>
<evidence type="ECO:0000259" key="1">
    <source>
        <dbReference type="Pfam" id="PF09791"/>
    </source>
</evidence>
<name>A0ABM1MBS3_NICVS</name>
<evidence type="ECO:0000313" key="2">
    <source>
        <dbReference type="Proteomes" id="UP000695000"/>
    </source>
</evidence>
<dbReference type="PANTHER" id="PTHR21193">
    <property type="entry name" value="OXIDOREDUCTASE-LIKE DOMAIN-CONTAINING PROTEIN 1"/>
    <property type="match status" value="1"/>
</dbReference>
<organism evidence="2 3">
    <name type="scientific">Nicrophorus vespilloides</name>
    <name type="common">Boreal carrion beetle</name>
    <dbReference type="NCBI Taxonomy" id="110193"/>
    <lineage>
        <taxon>Eukaryota</taxon>
        <taxon>Metazoa</taxon>
        <taxon>Ecdysozoa</taxon>
        <taxon>Arthropoda</taxon>
        <taxon>Hexapoda</taxon>
        <taxon>Insecta</taxon>
        <taxon>Pterygota</taxon>
        <taxon>Neoptera</taxon>
        <taxon>Endopterygota</taxon>
        <taxon>Coleoptera</taxon>
        <taxon>Polyphaga</taxon>
        <taxon>Staphyliniformia</taxon>
        <taxon>Silphidae</taxon>
        <taxon>Nicrophorinae</taxon>
        <taxon>Nicrophorus</taxon>
    </lineage>
</organism>
<protein>
    <submittedName>
        <fullName evidence="3">Oxidoreductase-like domain-containing protein 1</fullName>
    </submittedName>
</protein>
<gene>
    <name evidence="3" type="primary">LOC108559299</name>
</gene>
<reference evidence="3" key="1">
    <citation type="submission" date="2025-08" db="UniProtKB">
        <authorList>
            <consortium name="RefSeq"/>
        </authorList>
    </citation>
    <scope>IDENTIFICATION</scope>
    <source>
        <tissue evidence="3">Whole Larva</tissue>
    </source>
</reference>
<evidence type="ECO:0000313" key="3">
    <source>
        <dbReference type="RefSeq" id="XP_017772023.1"/>
    </source>
</evidence>
<dbReference type="PANTHER" id="PTHR21193:SF3">
    <property type="entry name" value="OXIDOREDUCTASE-LIKE DOMAIN-CONTAINING PROTEIN 1"/>
    <property type="match status" value="1"/>
</dbReference>
<dbReference type="GeneID" id="108559299"/>
<dbReference type="Proteomes" id="UP000695000">
    <property type="component" value="Unplaced"/>
</dbReference>
<dbReference type="RefSeq" id="XP_017772023.1">
    <property type="nucleotide sequence ID" value="XM_017916534.1"/>
</dbReference>
<dbReference type="InterPro" id="IPR019180">
    <property type="entry name" value="Oxidoreductase-like_N"/>
</dbReference>
<dbReference type="Pfam" id="PF09791">
    <property type="entry name" value="Oxidored-like"/>
    <property type="match status" value="1"/>
</dbReference>
<accession>A0ABM1MBS3</accession>
<keyword evidence="2" id="KW-1185">Reference proteome</keyword>